<feature type="domain" description="GP-PDE" evidence="1">
    <location>
        <begin position="13"/>
        <end position="255"/>
    </location>
</feature>
<dbReference type="EMBL" id="AUNB01000026">
    <property type="protein sequence ID" value="KEO59974.1"/>
    <property type="molecule type" value="Genomic_DNA"/>
</dbReference>
<dbReference type="GO" id="GO:0006629">
    <property type="term" value="P:lipid metabolic process"/>
    <property type="evidence" value="ECO:0007669"/>
    <property type="project" value="InterPro"/>
</dbReference>
<proteinExistence type="predicted"/>
<name>A0A074JU25_9RHOB</name>
<comment type="caution">
    <text evidence="2">The sequence shown here is derived from an EMBL/GenBank/DDBJ whole genome shotgun (WGS) entry which is preliminary data.</text>
</comment>
<accession>A0A074JU25</accession>
<dbReference type="InterPro" id="IPR017946">
    <property type="entry name" value="PLC-like_Pdiesterase_TIM-brl"/>
</dbReference>
<sequence length="255" mass="27267">MMALHPAFLTQPLAHRALHDKSAGRPENSLAAMRAAIAAGYGIELDLQPSADGKVMVFHDYGLHRLTGETGPVKGRSAAELSKIVLTGGDEGIPTLAEVLALVNGRAPLLIEIKDQDGAMGPDVGSLEVAAAELLRDYAGPLAVMSFNPYSIAAFSKAAPEICVGLTTSAYKAQDWQLLPAARREELRAIPDFDALNAQFISHEAKDLDSSRVAELKARNVPVLCWTIRSLEAETQARRVADNVTFEGYLSPLPA</sequence>
<dbReference type="SUPFAM" id="SSF51695">
    <property type="entry name" value="PLC-like phosphodiesterases"/>
    <property type="match status" value="1"/>
</dbReference>
<dbReference type="GO" id="GO:0008081">
    <property type="term" value="F:phosphoric diester hydrolase activity"/>
    <property type="evidence" value="ECO:0007669"/>
    <property type="project" value="InterPro"/>
</dbReference>
<dbReference type="InterPro" id="IPR030395">
    <property type="entry name" value="GP_PDE_dom"/>
</dbReference>
<dbReference type="PROSITE" id="PS51704">
    <property type="entry name" value="GP_PDE"/>
    <property type="match status" value="1"/>
</dbReference>
<dbReference type="RefSeq" id="WP_038130681.1">
    <property type="nucleotide sequence ID" value="NZ_AUNB01000026.1"/>
</dbReference>
<dbReference type="PANTHER" id="PTHR46211">
    <property type="entry name" value="GLYCEROPHOSPHORYL DIESTER PHOSPHODIESTERASE"/>
    <property type="match status" value="1"/>
</dbReference>
<protein>
    <recommendedName>
        <fullName evidence="1">GP-PDE domain-containing protein</fullName>
    </recommendedName>
</protein>
<evidence type="ECO:0000259" key="1">
    <source>
        <dbReference type="PROSITE" id="PS51704"/>
    </source>
</evidence>
<organism evidence="2 3">
    <name type="scientific">Thioclava indica</name>
    <dbReference type="NCBI Taxonomy" id="1353528"/>
    <lineage>
        <taxon>Bacteria</taxon>
        <taxon>Pseudomonadati</taxon>
        <taxon>Pseudomonadota</taxon>
        <taxon>Alphaproteobacteria</taxon>
        <taxon>Rhodobacterales</taxon>
        <taxon>Paracoccaceae</taxon>
        <taxon>Thioclava</taxon>
    </lineage>
</organism>
<reference evidence="2 3" key="1">
    <citation type="journal article" date="2015" name="Antonie Van Leeuwenhoek">
        <title>Thioclava indica sp. nov., isolated from surface seawater of the Indian Ocean.</title>
        <authorList>
            <person name="Liu Y."/>
            <person name="Lai Q."/>
            <person name="Du J."/>
            <person name="Xu H."/>
            <person name="Jiang L."/>
            <person name="Shao Z."/>
        </authorList>
    </citation>
    <scope>NUCLEOTIDE SEQUENCE [LARGE SCALE GENOMIC DNA]</scope>
    <source>
        <strain evidence="2 3">DT23-4</strain>
    </source>
</reference>
<dbReference type="Gene3D" id="3.20.20.190">
    <property type="entry name" value="Phosphatidylinositol (PI) phosphodiesterase"/>
    <property type="match status" value="1"/>
</dbReference>
<dbReference type="PANTHER" id="PTHR46211:SF1">
    <property type="entry name" value="GLYCEROPHOSPHODIESTER PHOSPHODIESTERASE, CYTOPLASMIC"/>
    <property type="match status" value="1"/>
</dbReference>
<dbReference type="STRING" id="1353528.DT23_15215"/>
<evidence type="ECO:0000313" key="2">
    <source>
        <dbReference type="EMBL" id="KEO59974.1"/>
    </source>
</evidence>
<gene>
    <name evidence="2" type="ORF">DT23_15215</name>
</gene>
<keyword evidence="3" id="KW-1185">Reference proteome</keyword>
<dbReference type="Pfam" id="PF03009">
    <property type="entry name" value="GDPD"/>
    <property type="match status" value="1"/>
</dbReference>
<dbReference type="eggNOG" id="COG0584">
    <property type="taxonomic scope" value="Bacteria"/>
</dbReference>
<evidence type="ECO:0000313" key="3">
    <source>
        <dbReference type="Proteomes" id="UP000027471"/>
    </source>
</evidence>
<dbReference type="Proteomes" id="UP000027471">
    <property type="component" value="Unassembled WGS sequence"/>
</dbReference>
<dbReference type="AlphaFoldDB" id="A0A074JU25"/>